<evidence type="ECO:0000313" key="2">
    <source>
        <dbReference type="EMBL" id="CAG6609179.1"/>
    </source>
</evidence>
<dbReference type="EMBL" id="HBUF01014315">
    <property type="protein sequence ID" value="CAG6609181.1"/>
    <property type="molecule type" value="Transcribed_RNA"/>
</dbReference>
<dbReference type="EMBL" id="HBUF01197273">
    <property type="protein sequence ID" value="CAG6660534.1"/>
    <property type="molecule type" value="Transcribed_RNA"/>
</dbReference>
<organism evidence="2">
    <name type="scientific">Cacopsylla melanoneura</name>
    <dbReference type="NCBI Taxonomy" id="428564"/>
    <lineage>
        <taxon>Eukaryota</taxon>
        <taxon>Metazoa</taxon>
        <taxon>Ecdysozoa</taxon>
        <taxon>Arthropoda</taxon>
        <taxon>Hexapoda</taxon>
        <taxon>Insecta</taxon>
        <taxon>Pterygota</taxon>
        <taxon>Neoptera</taxon>
        <taxon>Paraneoptera</taxon>
        <taxon>Hemiptera</taxon>
        <taxon>Sternorrhyncha</taxon>
        <taxon>Psylloidea</taxon>
        <taxon>Psyllidae</taxon>
        <taxon>Psyllinae</taxon>
        <taxon>Cacopsylla</taxon>
    </lineage>
</organism>
<proteinExistence type="predicted"/>
<dbReference type="AlphaFoldDB" id="A0A8D8LEF0"/>
<feature type="region of interest" description="Disordered" evidence="1">
    <location>
        <begin position="1"/>
        <end position="29"/>
    </location>
</feature>
<sequence>MEQERLVSVDKMSCSRTQSSRKSTAKESRGSFLPRLYKRLSVILELPRPECYLQQVHLNQNHLRPRAVIMMITTLSLMKELKRKSQKRQLPESQKQWMLIHPTIITNQVLLSK</sequence>
<accession>A0A8D8LEF0</accession>
<name>A0A8D8LEF0_9HEMI</name>
<dbReference type="EMBL" id="HBUF01636713">
    <property type="protein sequence ID" value="CAG6784290.1"/>
    <property type="molecule type" value="Transcribed_RNA"/>
</dbReference>
<dbReference type="EMBL" id="HBUF01197274">
    <property type="protein sequence ID" value="CAG6660537.1"/>
    <property type="molecule type" value="Transcribed_RNA"/>
</dbReference>
<evidence type="ECO:0000256" key="1">
    <source>
        <dbReference type="SAM" id="MobiDB-lite"/>
    </source>
</evidence>
<dbReference type="EMBL" id="HBUF01197275">
    <property type="protein sequence ID" value="CAG6660540.1"/>
    <property type="molecule type" value="Transcribed_RNA"/>
</dbReference>
<reference evidence="2" key="1">
    <citation type="submission" date="2021-05" db="EMBL/GenBank/DDBJ databases">
        <authorList>
            <person name="Alioto T."/>
            <person name="Alioto T."/>
            <person name="Gomez Garrido J."/>
        </authorList>
    </citation>
    <scope>NUCLEOTIDE SEQUENCE</scope>
</reference>
<dbReference type="EMBL" id="HBUF01636714">
    <property type="protein sequence ID" value="CAG6784292.1"/>
    <property type="molecule type" value="Transcribed_RNA"/>
</dbReference>
<dbReference type="EMBL" id="HBUF01371615">
    <property type="protein sequence ID" value="CAG6726427.1"/>
    <property type="molecule type" value="Transcribed_RNA"/>
</dbReference>
<dbReference type="EMBL" id="HBUF01371614">
    <property type="protein sequence ID" value="CAG6726425.1"/>
    <property type="molecule type" value="Transcribed_RNA"/>
</dbReference>
<dbReference type="EMBL" id="HBUF01014314">
    <property type="protein sequence ID" value="CAG6609179.1"/>
    <property type="molecule type" value="Transcribed_RNA"/>
</dbReference>
<protein>
    <submittedName>
        <fullName evidence="2">Uncharacterized protein</fullName>
    </submittedName>
</protein>